<gene>
    <name evidence="1" type="ORF">PREDATOR_57</name>
</gene>
<name>B3VM84_9CAUD</name>
<reference evidence="1 2" key="1">
    <citation type="submission" date="2008-05" db="EMBL/GenBank/DDBJ databases">
        <authorList>
            <person name="Weber R.J."/>
            <person name="Jacobs-Sera D."/>
            <person name="Houtz J."/>
            <person name="Hendrix R.W."/>
            <person name="Hatfull G.H."/>
        </authorList>
    </citation>
    <scope>NUCLEOTIDE SEQUENCE [LARGE SCALE GENOMIC DNA]</scope>
</reference>
<proteinExistence type="predicted"/>
<accession>B3VM84</accession>
<dbReference type="KEGG" id="vg:6450025"/>
<dbReference type="OrthoDB" id="21713at10239"/>
<dbReference type="RefSeq" id="YP_002003415.1">
    <property type="nucleotide sequence ID" value="NC_011039.1"/>
</dbReference>
<evidence type="ECO:0000313" key="1">
    <source>
        <dbReference type="EMBL" id="ACF05154.1"/>
    </source>
</evidence>
<sequence length="188" mass="21371">MTEHKSELMKQTALANGWKSEVIPNLDKFNETGDINDIVWNVYCQRGLEAMHVVFTGERQTSAVYKYGSHHRLTPARRAPVMRLLTGTPDPKKLKGRQSSEELMANHRQVPWADDAPALEILMAALGKDISWIRRIDGETLTAYIPAESNKKSKNYRVYSNKNGDRFLEWTNTEGFHTVRLDAIISVG</sequence>
<organism evidence="1 2">
    <name type="scientific">Mycobacterium phage Predator</name>
    <dbReference type="NCBI Taxonomy" id="543153"/>
    <lineage>
        <taxon>Viruses</taxon>
        <taxon>Duplodnaviria</taxon>
        <taxon>Heunggongvirae</taxon>
        <taxon>Uroviricota</taxon>
        <taxon>Caudoviricetes</taxon>
        <taxon>Predatorvirus</taxon>
        <taxon>Predatorvirus predator</taxon>
    </lineage>
</organism>
<protein>
    <submittedName>
        <fullName evidence="1">Uncharacterized protein</fullName>
    </submittedName>
</protein>
<keyword evidence="2" id="KW-1185">Reference proteome</keyword>
<evidence type="ECO:0000313" key="2">
    <source>
        <dbReference type="Proteomes" id="UP000000621"/>
    </source>
</evidence>
<dbReference type="Proteomes" id="UP000000621">
    <property type="component" value="Segment"/>
</dbReference>
<dbReference type="EMBL" id="EU770222">
    <property type="protein sequence ID" value="ACF05154.1"/>
    <property type="molecule type" value="Genomic_DNA"/>
</dbReference>